<name>A0A061IZN2_TRYRA</name>
<dbReference type="EMBL" id="AUPL01004966">
    <property type="protein sequence ID" value="ESL07346.1"/>
    <property type="molecule type" value="Genomic_DNA"/>
</dbReference>
<feature type="transmembrane region" description="Helical" evidence="1">
    <location>
        <begin position="125"/>
        <end position="145"/>
    </location>
</feature>
<evidence type="ECO:0000313" key="2">
    <source>
        <dbReference type="EMBL" id="ESL07346.1"/>
    </source>
</evidence>
<dbReference type="Proteomes" id="UP000031737">
    <property type="component" value="Unassembled WGS sequence"/>
</dbReference>
<evidence type="ECO:0000313" key="3">
    <source>
        <dbReference type="Proteomes" id="UP000031737"/>
    </source>
</evidence>
<keyword evidence="1" id="KW-0472">Membrane</keyword>
<accession>A0A061IZN2</accession>
<organism evidence="2 3">
    <name type="scientific">Trypanosoma rangeli SC58</name>
    <dbReference type="NCBI Taxonomy" id="429131"/>
    <lineage>
        <taxon>Eukaryota</taxon>
        <taxon>Discoba</taxon>
        <taxon>Euglenozoa</taxon>
        <taxon>Kinetoplastea</taxon>
        <taxon>Metakinetoplastina</taxon>
        <taxon>Trypanosomatida</taxon>
        <taxon>Trypanosomatidae</taxon>
        <taxon>Trypanosoma</taxon>
        <taxon>Herpetosoma</taxon>
    </lineage>
</organism>
<sequence>MFKALQKRVLTPSLVLMGSHRYLCTTRCTRENSNRSAMDQEDKEELEREQQLRERFSQKIGEAMPQYARHGAGNCSSGTCGAQPTSSTAMFFRFMFFLTSLLLLLGLAQITDANSPLNLMRSMPWWQLPISSVSYFTLMATLLPYREQRRIKEEYEAAARLNPSLTLDQFFAQRYPTMFQGYHTQQQEVVAAVSACFASANDLNFVKSVSRAAGSARDIRASVDNIIGTLKRDYPHLFQSNGTPPVPLMRV</sequence>
<feature type="transmembrane region" description="Helical" evidence="1">
    <location>
        <begin position="91"/>
        <end position="110"/>
    </location>
</feature>
<dbReference type="VEuPathDB" id="TriTrypDB:TRSC58_04966"/>
<keyword evidence="3" id="KW-1185">Reference proteome</keyword>
<keyword evidence="1" id="KW-1133">Transmembrane helix</keyword>
<evidence type="ECO:0000256" key="1">
    <source>
        <dbReference type="SAM" id="Phobius"/>
    </source>
</evidence>
<proteinExistence type="predicted"/>
<evidence type="ECO:0008006" key="4">
    <source>
        <dbReference type="Google" id="ProtNLM"/>
    </source>
</evidence>
<protein>
    <recommendedName>
        <fullName evidence="4">Transmembrane protein</fullName>
    </recommendedName>
</protein>
<keyword evidence="1" id="KW-0812">Transmembrane</keyword>
<gene>
    <name evidence="2" type="ORF">TRSC58_04966</name>
</gene>
<comment type="caution">
    <text evidence="2">The sequence shown here is derived from an EMBL/GenBank/DDBJ whole genome shotgun (WGS) entry which is preliminary data.</text>
</comment>
<dbReference type="OrthoDB" id="266874at2759"/>
<reference evidence="2 3" key="1">
    <citation type="submission" date="2013-07" db="EMBL/GenBank/DDBJ databases">
        <authorList>
            <person name="Stoco P.H."/>
            <person name="Wagner G."/>
            <person name="Gerber A."/>
            <person name="Zaha A."/>
            <person name="Thompson C."/>
            <person name="Bartholomeu D.C."/>
            <person name="Luckemeyer D.D."/>
            <person name="Bahia D."/>
            <person name="Loreto E."/>
            <person name="Prestes E.B."/>
            <person name="Lima F.M."/>
            <person name="Rodrigues-Luiz G."/>
            <person name="Vallejo G.A."/>
            <person name="Filho J.F."/>
            <person name="Monteiro K.M."/>
            <person name="Tyler K.M."/>
            <person name="de Almeida L.G."/>
            <person name="Ortiz M.F."/>
            <person name="Siervo M.A."/>
            <person name="de Moraes M.H."/>
            <person name="Cunha O.L."/>
            <person name="Mendonca-Neto R."/>
            <person name="Silva R."/>
            <person name="Teixeira S.M."/>
            <person name="Murta S.M."/>
            <person name="Sincero T.C."/>
            <person name="Mendes T.A."/>
            <person name="Urmenyi T.P."/>
            <person name="Silva V.G."/>
            <person name="da Rocha W.D."/>
            <person name="Andersson B."/>
            <person name="Romanha A.J."/>
            <person name="Steindel M."/>
            <person name="de Vasconcelos A.T."/>
            <person name="Grisard E.C."/>
        </authorList>
    </citation>
    <scope>NUCLEOTIDE SEQUENCE [LARGE SCALE GENOMIC DNA]</scope>
    <source>
        <strain evidence="2 3">SC58</strain>
    </source>
</reference>
<dbReference type="AlphaFoldDB" id="A0A061IZN2"/>